<sequence length="260" mass="29002">MDKTINGIYVKTLGKDTNQAIVFIHGFPYDHTLWDDVIDEFKDDYYCISYDIRGFGKSEINTAQFTMQSYVQDLENIILGLKLSKPILCGFSMGGYITLRANEREKYKALILANTATNSDDDKAKLKRSTGISDIDTKGLEPFVNGFLSAAFSEDFIKKEPLKIKSIKENIMSFNPIGIKAALLAMISRTDTAKGLEETDIPVLLITGEDDKIIPKETMELMASKIKNSTFVSLSECGHMSMLENPNGFKSAMRSFLVGL</sequence>
<dbReference type="InterPro" id="IPR000073">
    <property type="entry name" value="AB_hydrolase_1"/>
</dbReference>
<dbReference type="KEGG" id="sulg:FJR48_03455"/>
<evidence type="ECO:0000313" key="3">
    <source>
        <dbReference type="EMBL" id="QFR48826.1"/>
    </source>
</evidence>
<dbReference type="PANTHER" id="PTHR43798">
    <property type="entry name" value="MONOACYLGLYCEROL LIPASE"/>
    <property type="match status" value="1"/>
</dbReference>
<dbReference type="InterPro" id="IPR029058">
    <property type="entry name" value="AB_hydrolase_fold"/>
</dbReference>
<keyword evidence="4" id="KW-1185">Reference proteome</keyword>
<accession>A0A5P8NZG2</accession>
<name>A0A5P8NZG2_9BACT</name>
<dbReference type="PRINTS" id="PR00111">
    <property type="entry name" value="ABHYDROLASE"/>
</dbReference>
<feature type="domain" description="AB hydrolase-1" evidence="2">
    <location>
        <begin position="20"/>
        <end position="246"/>
    </location>
</feature>
<dbReference type="AlphaFoldDB" id="A0A5P8NZG2"/>
<dbReference type="Gene3D" id="3.40.50.1820">
    <property type="entry name" value="alpha/beta hydrolase"/>
    <property type="match status" value="1"/>
</dbReference>
<dbReference type="InterPro" id="IPR050266">
    <property type="entry name" value="AB_hydrolase_sf"/>
</dbReference>
<evidence type="ECO:0000313" key="4">
    <source>
        <dbReference type="Proteomes" id="UP000326944"/>
    </source>
</evidence>
<dbReference type="SUPFAM" id="SSF53474">
    <property type="entry name" value="alpha/beta-Hydrolases"/>
    <property type="match status" value="1"/>
</dbReference>
<dbReference type="GO" id="GO:0016787">
    <property type="term" value="F:hydrolase activity"/>
    <property type="evidence" value="ECO:0007669"/>
    <property type="project" value="UniProtKB-KW"/>
</dbReference>
<proteinExistence type="predicted"/>
<evidence type="ECO:0000259" key="2">
    <source>
        <dbReference type="Pfam" id="PF00561"/>
    </source>
</evidence>
<dbReference type="Proteomes" id="UP000326944">
    <property type="component" value="Chromosome"/>
</dbReference>
<dbReference type="PANTHER" id="PTHR43798:SF31">
    <property type="entry name" value="AB HYDROLASE SUPERFAMILY PROTEIN YCLE"/>
    <property type="match status" value="1"/>
</dbReference>
<evidence type="ECO:0000256" key="1">
    <source>
        <dbReference type="ARBA" id="ARBA00022801"/>
    </source>
</evidence>
<dbReference type="RefSeq" id="WP_152306769.1">
    <property type="nucleotide sequence ID" value="NZ_CP043617.1"/>
</dbReference>
<protein>
    <submittedName>
        <fullName evidence="3">Alpha/beta hydrolase</fullName>
    </submittedName>
</protein>
<reference evidence="3 4" key="1">
    <citation type="submission" date="2019-09" db="EMBL/GenBank/DDBJ databases">
        <title>Sulfurimonas gotlandica sp. nov., a chemoautotrophic and psychrotolerant epsilonproteobacterium isolated from a pelagic redoxcline, and an emended description of the genus Sulfurimonas.</title>
        <authorList>
            <person name="Wang S."/>
            <person name="Jiang L."/>
            <person name="Shao S."/>
        </authorList>
    </citation>
    <scope>NUCLEOTIDE SEQUENCE [LARGE SCALE GENOMIC DNA]</scope>
    <source>
        <strain evidence="3 4">GYSZ_1</strain>
    </source>
</reference>
<gene>
    <name evidence="3" type="ORF">FJR48_03455</name>
</gene>
<dbReference type="GO" id="GO:0016020">
    <property type="term" value="C:membrane"/>
    <property type="evidence" value="ECO:0007669"/>
    <property type="project" value="TreeGrafter"/>
</dbReference>
<dbReference type="Pfam" id="PF00561">
    <property type="entry name" value="Abhydrolase_1"/>
    <property type="match status" value="1"/>
</dbReference>
<dbReference type="OrthoDB" id="5338718at2"/>
<dbReference type="EMBL" id="CP043617">
    <property type="protein sequence ID" value="QFR48826.1"/>
    <property type="molecule type" value="Genomic_DNA"/>
</dbReference>
<keyword evidence="1 3" id="KW-0378">Hydrolase</keyword>
<organism evidence="3 4">
    <name type="scientific">Sulfurimonas lithotrophica</name>
    <dbReference type="NCBI Taxonomy" id="2590022"/>
    <lineage>
        <taxon>Bacteria</taxon>
        <taxon>Pseudomonadati</taxon>
        <taxon>Campylobacterota</taxon>
        <taxon>Epsilonproteobacteria</taxon>
        <taxon>Campylobacterales</taxon>
        <taxon>Sulfurimonadaceae</taxon>
        <taxon>Sulfurimonas</taxon>
    </lineage>
</organism>